<dbReference type="Pfam" id="PF09992">
    <property type="entry name" value="NAGPA"/>
    <property type="match status" value="1"/>
</dbReference>
<gene>
    <name evidence="3" type="ORF">UX86_C0032G0014</name>
</gene>
<feature type="chain" id="PRO_5002539510" evidence="1">
    <location>
        <begin position="26"/>
        <end position="1125"/>
    </location>
</feature>
<evidence type="ECO:0000313" key="4">
    <source>
        <dbReference type="Proteomes" id="UP000034502"/>
    </source>
</evidence>
<dbReference type="InterPro" id="IPR018711">
    <property type="entry name" value="NAGPA"/>
</dbReference>
<evidence type="ECO:0000256" key="1">
    <source>
        <dbReference type="SAM" id="SignalP"/>
    </source>
</evidence>
<dbReference type="SUPFAM" id="SSF53955">
    <property type="entry name" value="Lysozyme-like"/>
    <property type="match status" value="1"/>
</dbReference>
<accession>A0A0G1S1C3</accession>
<feature type="domain" description="Phosphodiester glycosidase" evidence="2">
    <location>
        <begin position="92"/>
        <end position="261"/>
    </location>
</feature>
<reference evidence="3 4" key="1">
    <citation type="journal article" date="2015" name="Nature">
        <title>rRNA introns, odd ribosomes, and small enigmatic genomes across a large radiation of phyla.</title>
        <authorList>
            <person name="Brown C.T."/>
            <person name="Hug L.A."/>
            <person name="Thomas B.C."/>
            <person name="Sharon I."/>
            <person name="Castelle C.J."/>
            <person name="Singh A."/>
            <person name="Wilkins M.J."/>
            <person name="Williams K.H."/>
            <person name="Banfield J.F."/>
        </authorList>
    </citation>
    <scope>NUCLEOTIDE SEQUENCE [LARGE SCALE GENOMIC DNA]</scope>
</reference>
<keyword evidence="1" id="KW-0732">Signal</keyword>
<name>A0A0G1S1C3_9BACT</name>
<sequence length="1125" mass="122125">MRRLYIAAIFFIALFLYRFPSPASAAPPPGFTCTNLTPFQVGMIYGSGKTTTPREIAWYITRVDMNYAGNDAMVTPRTGLGTTTSQFFANYGLEVAVNGDESLSPTDPKGLAASAGDIYSAVSAEPSFFISPEKKFTFFGPKPKNIWHALSGSHTLLINGSLHPKYTTCLKPEHCSDVHPRTAIGVTDDNQLIMMVVDGRQPGHSIGVTLPELAYMMQSCGAVDAINMDGGGSSTMVVAGKGIVNIPSDGAERPVSNHLGICVGPCPVSAAITPTPTRHPLPTFIPLKYIQNIRDCPQVEDPEFHPLRPYPGSPCDPLIPKKIPEAKKVDDRKYLTFSCGNSFNAEGTSTFVDVVDVPRLPLLPANPTVGTTYRCSMGSAEVCEIREITVDLAIDLSRAEFPIMGNTQKPMTDSEKVNHYLSWYLNGTVQQSEQIPLNVDSVDDMNRLINYSGPLKKLLSDQLQGKIKEAVIEGPWGTDYHNYRVSEHFRLSTLDFIPVDFRIPILQTPFSSLEDITGELTIGLVPAQQPASPEIDGTIIPGSMSLTLGADPTADSRLYYPHLRNVNALSDVLVSISRPYPESLDPSSRSLITQRITEHQGIEDSTPVYRPDYRTGLNTRNTEIIPAAPAPPPLYPNPDITCEIKQVRTNQGDTLLGSAPLSDTSTSPNPLRATLKYNQMFRYTPEVSEFPPNCIPEKKNCLYLERCCDGSACKAEPPEPDYCDGPVLTCRSYDSAGECVAHSAFEGCYWVGGEEDVATCPPYPTVELKSEARVATYVKTPMVEKVYDTLVVGELSLMRRLLPQRPEELGDEVDWLQGEKDLTRTIPGSTQVDYGISSSTLNNARASAGDKAGPPEIFFGRLGSLANHILGGVINENLNLQRIFRPRSLVASVPVAGSCNNTEFPALPPSSGACNTCGGTINWPSDYMRQIFESAAAAYNVPVGVLAGIFYNEGGFEPRWAWNDQMVLDASGPNCAVPNCNYDPNGYTAVGPWQWIPTYWTSFANAAEESGISDGRTATPCNLVDATFAAAKKISLESGGAGSYDPPKCAGQTLLTAQGPAGSCSNWSDARIVTAARQYLGYCEAEQTCGYCVVRPPCALEGGTQNSYCYQRRTLNIARCSLTIP</sequence>
<feature type="signal peptide" evidence="1">
    <location>
        <begin position="1"/>
        <end position="25"/>
    </location>
</feature>
<organism evidence="3 4">
    <name type="scientific">Candidatus Amesbacteria bacterium GW2011_GWC1_47_15</name>
    <dbReference type="NCBI Taxonomy" id="1618364"/>
    <lineage>
        <taxon>Bacteria</taxon>
        <taxon>Candidatus Amesiibacteriota</taxon>
    </lineage>
</organism>
<comment type="caution">
    <text evidence="3">The sequence shown here is derived from an EMBL/GenBank/DDBJ whole genome shotgun (WGS) entry which is preliminary data.</text>
</comment>
<dbReference type="Proteomes" id="UP000034502">
    <property type="component" value="Unassembled WGS sequence"/>
</dbReference>
<dbReference type="PANTHER" id="PTHR40446">
    <property type="entry name" value="N-ACETYLGLUCOSAMINE-1-PHOSPHODIESTER ALPHA-N-ACETYLGLUCOSAMINIDASE"/>
    <property type="match status" value="1"/>
</dbReference>
<dbReference type="AlphaFoldDB" id="A0A0G1S1C3"/>
<dbReference type="PATRIC" id="fig|1618364.3.peg.891"/>
<evidence type="ECO:0000259" key="2">
    <source>
        <dbReference type="Pfam" id="PF09992"/>
    </source>
</evidence>
<dbReference type="STRING" id="1618364.UX86_C0032G0014"/>
<protein>
    <submittedName>
        <fullName evidence="3">XcbC</fullName>
    </submittedName>
</protein>
<dbReference type="InterPro" id="IPR023346">
    <property type="entry name" value="Lysozyme-like_dom_sf"/>
</dbReference>
<evidence type="ECO:0000313" key="3">
    <source>
        <dbReference type="EMBL" id="KKU63151.1"/>
    </source>
</evidence>
<proteinExistence type="predicted"/>
<dbReference type="EMBL" id="LCNU01000032">
    <property type="protein sequence ID" value="KKU63151.1"/>
    <property type="molecule type" value="Genomic_DNA"/>
</dbReference>
<dbReference type="PANTHER" id="PTHR40446:SF2">
    <property type="entry name" value="N-ACETYLGLUCOSAMINE-1-PHOSPHODIESTER ALPHA-N-ACETYLGLUCOSAMINIDASE"/>
    <property type="match status" value="1"/>
</dbReference>